<dbReference type="Pfam" id="PF00202">
    <property type="entry name" value="Aminotran_3"/>
    <property type="match status" value="1"/>
</dbReference>
<dbReference type="Gene3D" id="3.90.1150.10">
    <property type="entry name" value="Aspartate Aminotransferase, domain 1"/>
    <property type="match status" value="1"/>
</dbReference>
<evidence type="ECO:0000256" key="5">
    <source>
        <dbReference type="RuleBase" id="RU003560"/>
    </source>
</evidence>
<dbReference type="InterPro" id="IPR049704">
    <property type="entry name" value="Aminotrans_3_PPA_site"/>
</dbReference>
<dbReference type="PANTHER" id="PTHR11986:SF79">
    <property type="entry name" value="ACETYLORNITHINE AMINOTRANSFERASE, MITOCHONDRIAL"/>
    <property type="match status" value="1"/>
</dbReference>
<dbReference type="CDD" id="cd00610">
    <property type="entry name" value="OAT_like"/>
    <property type="match status" value="1"/>
</dbReference>
<comment type="caution">
    <text evidence="6">The sequence shown here is derived from an EMBL/GenBank/DDBJ whole genome shotgun (WGS) entry which is preliminary data.</text>
</comment>
<comment type="similarity">
    <text evidence="5">Belongs to the class-III pyridoxal-phosphate-dependent aminotransferase family.</text>
</comment>
<dbReference type="GO" id="GO:0030170">
    <property type="term" value="F:pyridoxal phosphate binding"/>
    <property type="evidence" value="ECO:0007669"/>
    <property type="project" value="InterPro"/>
</dbReference>
<accession>A0A0G0SCS9</accession>
<dbReference type="InterPro" id="IPR050103">
    <property type="entry name" value="Class-III_PLP-dep_AT"/>
</dbReference>
<dbReference type="GO" id="GO:0042802">
    <property type="term" value="F:identical protein binding"/>
    <property type="evidence" value="ECO:0007669"/>
    <property type="project" value="TreeGrafter"/>
</dbReference>
<dbReference type="PATRIC" id="fig|1618450.3.peg.846"/>
<reference evidence="6 7" key="1">
    <citation type="journal article" date="2015" name="Nature">
        <title>rRNA introns, odd ribosomes, and small enigmatic genomes across a large radiation of phyla.</title>
        <authorList>
            <person name="Brown C.T."/>
            <person name="Hug L.A."/>
            <person name="Thomas B.C."/>
            <person name="Sharon I."/>
            <person name="Castelle C.J."/>
            <person name="Singh A."/>
            <person name="Wilkins M.J."/>
            <person name="Williams K.H."/>
            <person name="Banfield J.F."/>
        </authorList>
    </citation>
    <scope>NUCLEOTIDE SEQUENCE [LARGE SCALE GENOMIC DNA]</scope>
</reference>
<evidence type="ECO:0000256" key="2">
    <source>
        <dbReference type="ARBA" id="ARBA00022576"/>
    </source>
</evidence>
<proteinExistence type="inferred from homology"/>
<dbReference type="Gene3D" id="3.40.640.10">
    <property type="entry name" value="Type I PLP-dependent aspartate aminotransferase-like (Major domain)"/>
    <property type="match status" value="1"/>
</dbReference>
<organism evidence="6 7">
    <name type="scientific">Candidatus Gottesmanbacteria bacterium GW2011_GWC2_39_8</name>
    <dbReference type="NCBI Taxonomy" id="1618450"/>
    <lineage>
        <taxon>Bacteria</taxon>
        <taxon>Candidatus Gottesmaniibacteriota</taxon>
    </lineage>
</organism>
<dbReference type="PANTHER" id="PTHR11986">
    <property type="entry name" value="AMINOTRANSFERASE CLASS III"/>
    <property type="match status" value="1"/>
</dbReference>
<evidence type="ECO:0000256" key="3">
    <source>
        <dbReference type="ARBA" id="ARBA00022679"/>
    </source>
</evidence>
<dbReference type="FunFam" id="3.40.640.10:FF:000004">
    <property type="entry name" value="Acetylornithine aminotransferase"/>
    <property type="match status" value="1"/>
</dbReference>
<dbReference type="InterPro" id="IPR005814">
    <property type="entry name" value="Aminotrans_3"/>
</dbReference>
<evidence type="ECO:0000256" key="4">
    <source>
        <dbReference type="ARBA" id="ARBA00022898"/>
    </source>
</evidence>
<evidence type="ECO:0000313" key="7">
    <source>
        <dbReference type="Proteomes" id="UP000034539"/>
    </source>
</evidence>
<dbReference type="AlphaFoldDB" id="A0A0G0SCS9"/>
<evidence type="ECO:0000256" key="1">
    <source>
        <dbReference type="ARBA" id="ARBA00001933"/>
    </source>
</evidence>
<gene>
    <name evidence="6" type="ORF">UT63_C0039G0004</name>
</gene>
<dbReference type="PIRSF" id="PIRSF000521">
    <property type="entry name" value="Transaminase_4ab_Lys_Orn"/>
    <property type="match status" value="1"/>
</dbReference>
<keyword evidence="3 6" id="KW-0808">Transferase</keyword>
<dbReference type="PROSITE" id="PS00600">
    <property type="entry name" value="AA_TRANSFER_CLASS_3"/>
    <property type="match status" value="1"/>
</dbReference>
<sequence>MNTIKAENKYQLPTYHKFPLIIEGGKGPYVWNEKGEKYLDFYGGHAVALIGHSHPSIVSAVTKQMKKLIFYSNVVYNSQRAKAAKKLIGLTKGKFSSVFFCNSGTEANETALKLAKKYTGKDGVISFIGSFHGRTVGSLSVTGNEKYKQYVGNLVPNVSFAKFGDIQSVKKLFTPETGAIIVEVIQSIAGVKEAKPDFYKELNKLSKEKGIVLIFDEVQTGLGRTGKMFYGEHFGIYPDLITLAKGIAGGLPGGAVLVSEKVTKTVELGDHGCTFGGGPTVCAAISATIDVIVKEKLIEKAAQHGDILIKELKKFPHVISVSGKGFLLGINLDLPAKEVQTKLLNHQIIIGTSDDPHVLRIMPPLTLSKEEINFFLYVLFHILKEI</sequence>
<evidence type="ECO:0000313" key="6">
    <source>
        <dbReference type="EMBL" id="KKR32550.1"/>
    </source>
</evidence>
<dbReference type="InterPro" id="IPR015421">
    <property type="entry name" value="PyrdxlP-dep_Trfase_major"/>
</dbReference>
<keyword evidence="4 5" id="KW-0663">Pyridoxal phosphate</keyword>
<dbReference type="EMBL" id="LBXN01000039">
    <property type="protein sequence ID" value="KKR32550.1"/>
    <property type="molecule type" value="Genomic_DNA"/>
</dbReference>
<dbReference type="Proteomes" id="UP000034539">
    <property type="component" value="Unassembled WGS sequence"/>
</dbReference>
<dbReference type="GO" id="GO:0008483">
    <property type="term" value="F:transaminase activity"/>
    <property type="evidence" value="ECO:0007669"/>
    <property type="project" value="UniProtKB-KW"/>
</dbReference>
<name>A0A0G0SCS9_9BACT</name>
<protein>
    <submittedName>
        <fullName evidence="6">Acetylornithine aminotransferase</fullName>
    </submittedName>
</protein>
<comment type="cofactor">
    <cofactor evidence="1">
        <name>pyridoxal 5'-phosphate</name>
        <dbReference type="ChEBI" id="CHEBI:597326"/>
    </cofactor>
</comment>
<dbReference type="InterPro" id="IPR015424">
    <property type="entry name" value="PyrdxlP-dep_Trfase"/>
</dbReference>
<dbReference type="InterPro" id="IPR015422">
    <property type="entry name" value="PyrdxlP-dep_Trfase_small"/>
</dbReference>
<dbReference type="SUPFAM" id="SSF53383">
    <property type="entry name" value="PLP-dependent transferases"/>
    <property type="match status" value="1"/>
</dbReference>
<keyword evidence="2 6" id="KW-0032">Aminotransferase</keyword>